<dbReference type="EMBL" id="JAIBOA010000014">
    <property type="protein sequence ID" value="MBW8485078.1"/>
    <property type="molecule type" value="Genomic_DNA"/>
</dbReference>
<organism evidence="2 3">
    <name type="scientific">Actinomadura parmotrematis</name>
    <dbReference type="NCBI Taxonomy" id="2864039"/>
    <lineage>
        <taxon>Bacteria</taxon>
        <taxon>Bacillati</taxon>
        <taxon>Actinomycetota</taxon>
        <taxon>Actinomycetes</taxon>
        <taxon>Streptosporangiales</taxon>
        <taxon>Thermomonosporaceae</taxon>
        <taxon>Actinomadura</taxon>
    </lineage>
</organism>
<dbReference type="InterPro" id="IPR018958">
    <property type="entry name" value="Knr4/Smi1-like_dom"/>
</dbReference>
<dbReference type="Proteomes" id="UP000774570">
    <property type="component" value="Unassembled WGS sequence"/>
</dbReference>
<evidence type="ECO:0000313" key="3">
    <source>
        <dbReference type="Proteomes" id="UP000774570"/>
    </source>
</evidence>
<evidence type="ECO:0000259" key="1">
    <source>
        <dbReference type="SMART" id="SM00860"/>
    </source>
</evidence>
<evidence type="ECO:0000313" key="2">
    <source>
        <dbReference type="EMBL" id="MBW8485078.1"/>
    </source>
</evidence>
<sequence>MNDHDELVRRVAERAGEEAGAALVPATAGQVAEAEAALGFPLPPLLARLYREVGDGGFGPEYRLLPLIDGAGPTAVGTYREKRAPGRWPAGVLPILTWGCAMYAAVDCTDPAAPVLLFEPSAVTDDWEHAWFLDAGDLADWLRTWLADAGWYEEEIMEDPSFVGPQPWPDAARRLA</sequence>
<dbReference type="Pfam" id="PF09346">
    <property type="entry name" value="SMI1_KNR4"/>
    <property type="match status" value="1"/>
</dbReference>
<dbReference type="SUPFAM" id="SSF160631">
    <property type="entry name" value="SMI1/KNR4-like"/>
    <property type="match status" value="1"/>
</dbReference>
<gene>
    <name evidence="2" type="ORF">K1Y72_22030</name>
</gene>
<dbReference type="InterPro" id="IPR037883">
    <property type="entry name" value="Knr4/Smi1-like_sf"/>
</dbReference>
<dbReference type="RefSeq" id="WP_220168305.1">
    <property type="nucleotide sequence ID" value="NZ_JAIBOA010000014.1"/>
</dbReference>
<protein>
    <submittedName>
        <fullName evidence="2">SMI1/KNR4 family protein</fullName>
    </submittedName>
</protein>
<name>A0ABS7G095_9ACTN</name>
<feature type="domain" description="Knr4/Smi1-like" evidence="1">
    <location>
        <begin position="25"/>
        <end position="144"/>
    </location>
</feature>
<reference evidence="2 3" key="1">
    <citation type="submission" date="2021-07" db="EMBL/GenBank/DDBJ databases">
        <title>Actinomadura sp. PM05-2 isolated from lichen.</title>
        <authorList>
            <person name="Somphong A."/>
            <person name="Phongsopitanun W."/>
            <person name="Tanasupawat S."/>
            <person name="Peongsungnone V."/>
        </authorList>
    </citation>
    <scope>NUCLEOTIDE SEQUENCE [LARGE SCALE GENOMIC DNA]</scope>
    <source>
        <strain evidence="2 3">PM05-2</strain>
    </source>
</reference>
<dbReference type="Gene3D" id="3.40.1580.10">
    <property type="entry name" value="SMI1/KNR4-like"/>
    <property type="match status" value="1"/>
</dbReference>
<proteinExistence type="predicted"/>
<accession>A0ABS7G095</accession>
<comment type="caution">
    <text evidence="2">The sequence shown here is derived from an EMBL/GenBank/DDBJ whole genome shotgun (WGS) entry which is preliminary data.</text>
</comment>
<dbReference type="SMART" id="SM00860">
    <property type="entry name" value="SMI1_KNR4"/>
    <property type="match status" value="1"/>
</dbReference>
<keyword evidence="3" id="KW-1185">Reference proteome</keyword>